<dbReference type="eggNOG" id="COG1215">
    <property type="taxonomic scope" value="Bacteria"/>
</dbReference>
<comment type="subcellular location">
    <subcellularLocation>
        <location evidence="1">Membrane</location>
        <topology evidence="1">Multi-pass membrane protein</topology>
    </subcellularLocation>
</comment>
<dbReference type="Pfam" id="PF04138">
    <property type="entry name" value="GtrA_DPMS_TM"/>
    <property type="match status" value="1"/>
</dbReference>
<dbReference type="InterPro" id="IPR007267">
    <property type="entry name" value="GtrA_DPMS_TM"/>
</dbReference>
<gene>
    <name evidence="8" type="ORF">N787_03995</name>
</gene>
<comment type="caution">
    <text evidence="8">The sequence shown here is derived from an EMBL/GenBank/DDBJ whole genome shotgun (WGS) entry which is preliminary data.</text>
</comment>
<dbReference type="EMBL" id="AVCK01000055">
    <property type="protein sequence ID" value="KFN41876.1"/>
    <property type="molecule type" value="Genomic_DNA"/>
</dbReference>
<dbReference type="InterPro" id="IPR051401">
    <property type="entry name" value="GtrA_CellWall_Glycosyl"/>
</dbReference>
<dbReference type="PATRIC" id="fig|1384056.3.peg.2318"/>
<evidence type="ECO:0000256" key="5">
    <source>
        <dbReference type="ARBA" id="ARBA00023136"/>
    </source>
</evidence>
<dbReference type="RefSeq" id="WP_052575433.1">
    <property type="nucleotide sequence ID" value="NZ_AVCK01000055.1"/>
</dbReference>
<evidence type="ECO:0000313" key="9">
    <source>
        <dbReference type="Proteomes" id="UP000029393"/>
    </source>
</evidence>
<evidence type="ECO:0000256" key="3">
    <source>
        <dbReference type="ARBA" id="ARBA00022692"/>
    </source>
</evidence>
<keyword evidence="5 6" id="KW-0472">Membrane</keyword>
<dbReference type="GO" id="GO:0005886">
    <property type="term" value="C:plasma membrane"/>
    <property type="evidence" value="ECO:0007669"/>
    <property type="project" value="TreeGrafter"/>
</dbReference>
<proteinExistence type="inferred from homology"/>
<dbReference type="STRING" id="1384056.N787_03995"/>
<feature type="transmembrane region" description="Helical" evidence="6">
    <location>
        <begin position="69"/>
        <end position="95"/>
    </location>
</feature>
<evidence type="ECO:0000313" key="8">
    <source>
        <dbReference type="EMBL" id="KFN41876.1"/>
    </source>
</evidence>
<sequence>MIIGQLFRFVIVGVLNTAIGYAIIFGCMYLLGIGPVPSNVAGYLGGLAISFTLNKAFTFKSKAGAGAELGRFVAAFVVAYLANLAVLLACLHLGLHEAWSQVVAGVVYIGVTFLLNKFFVFRLPPDGPRAAVR</sequence>
<feature type="domain" description="GtrA/DPMS transmembrane" evidence="7">
    <location>
        <begin position="8"/>
        <end position="121"/>
    </location>
</feature>
<dbReference type="Proteomes" id="UP000029393">
    <property type="component" value="Unassembled WGS sequence"/>
</dbReference>
<feature type="transmembrane region" description="Helical" evidence="6">
    <location>
        <begin position="101"/>
        <end position="120"/>
    </location>
</feature>
<evidence type="ECO:0000256" key="1">
    <source>
        <dbReference type="ARBA" id="ARBA00004141"/>
    </source>
</evidence>
<evidence type="ECO:0000256" key="4">
    <source>
        <dbReference type="ARBA" id="ARBA00022989"/>
    </source>
</evidence>
<evidence type="ECO:0000259" key="7">
    <source>
        <dbReference type="Pfam" id="PF04138"/>
    </source>
</evidence>
<organism evidence="8 9">
    <name type="scientific">Arenimonas metalli CF5-1</name>
    <dbReference type="NCBI Taxonomy" id="1384056"/>
    <lineage>
        <taxon>Bacteria</taxon>
        <taxon>Pseudomonadati</taxon>
        <taxon>Pseudomonadota</taxon>
        <taxon>Gammaproteobacteria</taxon>
        <taxon>Lysobacterales</taxon>
        <taxon>Lysobacteraceae</taxon>
        <taxon>Arenimonas</taxon>
    </lineage>
</organism>
<accession>A0A091AR87</accession>
<comment type="similarity">
    <text evidence="2">Belongs to the GtrA family.</text>
</comment>
<keyword evidence="9" id="KW-1185">Reference proteome</keyword>
<dbReference type="PANTHER" id="PTHR38459">
    <property type="entry name" value="PROPHAGE BACTOPRENOL-LINKED GLUCOSE TRANSLOCASE HOMOLOG"/>
    <property type="match status" value="1"/>
</dbReference>
<keyword evidence="4 6" id="KW-1133">Transmembrane helix</keyword>
<feature type="transmembrane region" description="Helical" evidence="6">
    <location>
        <begin position="40"/>
        <end position="57"/>
    </location>
</feature>
<dbReference type="GO" id="GO:0000271">
    <property type="term" value="P:polysaccharide biosynthetic process"/>
    <property type="evidence" value="ECO:0007669"/>
    <property type="project" value="InterPro"/>
</dbReference>
<protein>
    <submittedName>
        <fullName evidence="8">Translocase</fullName>
    </submittedName>
</protein>
<evidence type="ECO:0000256" key="2">
    <source>
        <dbReference type="ARBA" id="ARBA00009399"/>
    </source>
</evidence>
<keyword evidence="3 6" id="KW-0812">Transmembrane</keyword>
<dbReference type="PANTHER" id="PTHR38459:SF1">
    <property type="entry name" value="PROPHAGE BACTOPRENOL-LINKED GLUCOSE TRANSLOCASE HOMOLOG"/>
    <property type="match status" value="1"/>
</dbReference>
<feature type="transmembrane region" description="Helical" evidence="6">
    <location>
        <begin position="7"/>
        <end position="34"/>
    </location>
</feature>
<evidence type="ECO:0000256" key="6">
    <source>
        <dbReference type="SAM" id="Phobius"/>
    </source>
</evidence>
<name>A0A091AR87_9GAMM</name>
<dbReference type="AlphaFoldDB" id="A0A091AR87"/>
<reference evidence="8 9" key="1">
    <citation type="submission" date="2013-09" db="EMBL/GenBank/DDBJ databases">
        <title>Genome sequencing of Arenimonas metalli.</title>
        <authorList>
            <person name="Chen F."/>
            <person name="Wang G."/>
        </authorList>
    </citation>
    <scope>NUCLEOTIDE SEQUENCE [LARGE SCALE GENOMIC DNA]</scope>
    <source>
        <strain evidence="8 9">CF5-1</strain>
    </source>
</reference>